<dbReference type="Pfam" id="PF08241">
    <property type="entry name" value="Methyltransf_11"/>
    <property type="match status" value="1"/>
</dbReference>
<sequence length="192" mass="22452">MSSIFDSINSWNYRPFRRMGVTICEELRIGKLVSSIIKRINPKKALEIGCGNCLVTLSVEKETKLPSLISIEVWKDEITDKEVKDYLRGEDYNLVENLFPLPFKEKSFDLAYSVLYFYNKIRKERNYLANEISKVIKDNGYFILIEPEIVRNMRKDFFNAGFSEVEYHVDQGIFFSLMKKVDTDNQKTTGIT</sequence>
<dbReference type="InterPro" id="IPR029063">
    <property type="entry name" value="SAM-dependent_MTases_sf"/>
</dbReference>
<organism evidence="2 3">
    <name type="scientific">Acidianus infernus</name>
    <dbReference type="NCBI Taxonomy" id="12915"/>
    <lineage>
        <taxon>Archaea</taxon>
        <taxon>Thermoproteota</taxon>
        <taxon>Thermoprotei</taxon>
        <taxon>Sulfolobales</taxon>
        <taxon>Sulfolobaceae</taxon>
        <taxon>Acidianus</taxon>
    </lineage>
</organism>
<name>A0A6A9QME8_ACIIN</name>
<gene>
    <name evidence="2" type="ORF">D1867_07525</name>
</gene>
<proteinExistence type="predicted"/>
<reference evidence="2 3" key="1">
    <citation type="submission" date="2019-10" db="EMBL/GenBank/DDBJ databases">
        <title>Genome Sequences from Six Type Strain Members of the Archaeal Family Sulfolobaceae: Acidianus ambivalens, Acidianus infernus, Metallosphaera prunae, Stygiolobus azoricus, Sulfolobus metallicus, and Sulfurisphaera ohwakuensis.</title>
        <authorList>
            <person name="Counts J.A."/>
            <person name="Kelly R.M."/>
        </authorList>
    </citation>
    <scope>NUCLEOTIDE SEQUENCE [LARGE SCALE GENOMIC DNA]</scope>
    <source>
        <strain evidence="2 3">DSM 3191</strain>
    </source>
</reference>
<keyword evidence="2" id="KW-0808">Transferase</keyword>
<dbReference type="GO" id="GO:0032259">
    <property type="term" value="P:methylation"/>
    <property type="evidence" value="ECO:0007669"/>
    <property type="project" value="UniProtKB-KW"/>
</dbReference>
<protein>
    <submittedName>
        <fullName evidence="2">Methyltransferase domain-containing protein</fullName>
    </submittedName>
</protein>
<dbReference type="AlphaFoldDB" id="A0A6A9QME8"/>
<dbReference type="OrthoDB" id="1018at2157"/>
<dbReference type="GO" id="GO:0008757">
    <property type="term" value="F:S-adenosylmethionine-dependent methyltransferase activity"/>
    <property type="evidence" value="ECO:0007669"/>
    <property type="project" value="InterPro"/>
</dbReference>
<dbReference type="Proteomes" id="UP000440125">
    <property type="component" value="Unassembled WGS sequence"/>
</dbReference>
<evidence type="ECO:0000313" key="2">
    <source>
        <dbReference type="EMBL" id="MUM65088.1"/>
    </source>
</evidence>
<keyword evidence="2" id="KW-0489">Methyltransferase</keyword>
<dbReference type="RefSeq" id="WP_155863486.1">
    <property type="nucleotide sequence ID" value="NZ_WFIY01000004.1"/>
</dbReference>
<dbReference type="Gene3D" id="3.40.50.150">
    <property type="entry name" value="Vaccinia Virus protein VP39"/>
    <property type="match status" value="1"/>
</dbReference>
<evidence type="ECO:0000313" key="3">
    <source>
        <dbReference type="Proteomes" id="UP000440125"/>
    </source>
</evidence>
<evidence type="ECO:0000259" key="1">
    <source>
        <dbReference type="Pfam" id="PF08241"/>
    </source>
</evidence>
<dbReference type="InterPro" id="IPR013216">
    <property type="entry name" value="Methyltransf_11"/>
</dbReference>
<comment type="caution">
    <text evidence="2">The sequence shown here is derived from an EMBL/GenBank/DDBJ whole genome shotgun (WGS) entry which is preliminary data.</text>
</comment>
<accession>A0A6A9QME8</accession>
<dbReference type="EMBL" id="WFIY01000004">
    <property type="protein sequence ID" value="MUM65088.1"/>
    <property type="molecule type" value="Genomic_DNA"/>
</dbReference>
<feature type="domain" description="Methyltransferase type 11" evidence="1">
    <location>
        <begin position="46"/>
        <end position="144"/>
    </location>
</feature>
<keyword evidence="3" id="KW-1185">Reference proteome</keyword>
<dbReference type="SUPFAM" id="SSF53335">
    <property type="entry name" value="S-adenosyl-L-methionine-dependent methyltransferases"/>
    <property type="match status" value="1"/>
</dbReference>